<proteinExistence type="predicted"/>
<dbReference type="Gene3D" id="3.30.470.20">
    <property type="entry name" value="ATP-grasp fold, B domain"/>
    <property type="match status" value="1"/>
</dbReference>
<dbReference type="Pfam" id="PF14398">
    <property type="entry name" value="ATPgrasp_YheCD"/>
    <property type="match status" value="1"/>
</dbReference>
<accession>A0A2T6BW08</accession>
<dbReference type="Proteomes" id="UP000244240">
    <property type="component" value="Unassembled WGS sequence"/>
</dbReference>
<dbReference type="RefSeq" id="WP_170109561.1">
    <property type="nucleotide sequence ID" value="NZ_QBKR01000009.1"/>
</dbReference>
<evidence type="ECO:0000313" key="2">
    <source>
        <dbReference type="Proteomes" id="UP000244240"/>
    </source>
</evidence>
<gene>
    <name evidence="1" type="ORF">C8P63_1097</name>
</gene>
<protein>
    <submittedName>
        <fullName evidence="1">YheC/D-like protein</fullName>
    </submittedName>
</protein>
<evidence type="ECO:0000313" key="1">
    <source>
        <dbReference type="EMBL" id="PTX60243.1"/>
    </source>
</evidence>
<dbReference type="AlphaFoldDB" id="A0A2T6BW08"/>
<sequence>MAVQRYVSDKMKYHDLLVENPDLEPHVPETVWFSKKTLQQMIDHHVTLYLKPNSNHRGNGIYRVSAKDGTCMIQSSSNDQIEQVPHSMLYKTLVQRMDQPRKYIVQQGLNLATLNGNPYDIRILMHKPEDEWQISGWLARVGRKDRIVTNHIRGAKPFPLEKALNSHPSIKMPEALKELTDLCHKISEIFGTHFNLRIIGLDMAVDQQGHIWFIEMNSSPMFRKMFRELGKRKMYRRALKTHRYIKKKYG</sequence>
<comment type="caution">
    <text evidence="1">The sequence shown here is derived from an EMBL/GenBank/DDBJ whole genome shotgun (WGS) entry which is preliminary data.</text>
</comment>
<keyword evidence="2" id="KW-1185">Reference proteome</keyword>
<reference evidence="1 2" key="1">
    <citation type="submission" date="2018-04" db="EMBL/GenBank/DDBJ databases">
        <title>Genomic Encyclopedia of Archaeal and Bacterial Type Strains, Phase II (KMG-II): from individual species to whole genera.</title>
        <authorList>
            <person name="Goeker M."/>
        </authorList>
    </citation>
    <scope>NUCLEOTIDE SEQUENCE [LARGE SCALE GENOMIC DNA]</scope>
    <source>
        <strain evidence="1 2">DSM 45787</strain>
    </source>
</reference>
<dbReference type="SUPFAM" id="SSF56059">
    <property type="entry name" value="Glutathione synthetase ATP-binding domain-like"/>
    <property type="match status" value="1"/>
</dbReference>
<name>A0A2T6BW08_9BACL</name>
<organism evidence="1 2">
    <name type="scientific">Melghirimyces profundicolus</name>
    <dbReference type="NCBI Taxonomy" id="1242148"/>
    <lineage>
        <taxon>Bacteria</taxon>
        <taxon>Bacillati</taxon>
        <taxon>Bacillota</taxon>
        <taxon>Bacilli</taxon>
        <taxon>Bacillales</taxon>
        <taxon>Thermoactinomycetaceae</taxon>
        <taxon>Melghirimyces</taxon>
    </lineage>
</organism>
<dbReference type="InterPro" id="IPR026838">
    <property type="entry name" value="YheC/D"/>
</dbReference>
<dbReference type="EMBL" id="QBKR01000009">
    <property type="protein sequence ID" value="PTX60243.1"/>
    <property type="molecule type" value="Genomic_DNA"/>
</dbReference>